<dbReference type="PANTHER" id="PTHR30126">
    <property type="entry name" value="HTH-TYPE TRANSCRIPTIONAL REGULATOR"/>
    <property type="match status" value="1"/>
</dbReference>
<dbReference type="InterPro" id="IPR036388">
    <property type="entry name" value="WH-like_DNA-bd_sf"/>
</dbReference>
<reference evidence="6 7" key="1">
    <citation type="submission" date="2016-11" db="EMBL/GenBank/DDBJ databases">
        <authorList>
            <person name="Jaros S."/>
            <person name="Januszkiewicz K."/>
            <person name="Wedrychowicz H."/>
        </authorList>
    </citation>
    <scope>NUCLEOTIDE SEQUENCE [LARGE SCALE GENOMIC DNA]</scope>
    <source>
        <strain evidence="6 7">DSM 9705</strain>
    </source>
</reference>
<accession>A0A1M5WM28</accession>
<dbReference type="Pfam" id="PF00126">
    <property type="entry name" value="HTH_1"/>
    <property type="match status" value="1"/>
</dbReference>
<evidence type="ECO:0000313" key="7">
    <source>
        <dbReference type="Proteomes" id="UP000184139"/>
    </source>
</evidence>
<keyword evidence="2" id="KW-0805">Transcription regulation</keyword>
<dbReference type="EMBL" id="FQXS01000013">
    <property type="protein sequence ID" value="SHH88482.1"/>
    <property type="molecule type" value="Genomic_DNA"/>
</dbReference>
<dbReference type="PROSITE" id="PS50931">
    <property type="entry name" value="HTH_LYSR"/>
    <property type="match status" value="1"/>
</dbReference>
<keyword evidence="7" id="KW-1185">Reference proteome</keyword>
<evidence type="ECO:0000256" key="4">
    <source>
        <dbReference type="ARBA" id="ARBA00023163"/>
    </source>
</evidence>
<dbReference type="SUPFAM" id="SSF46785">
    <property type="entry name" value="Winged helix' DNA-binding domain"/>
    <property type="match status" value="1"/>
</dbReference>
<dbReference type="GO" id="GO:0000976">
    <property type="term" value="F:transcription cis-regulatory region binding"/>
    <property type="evidence" value="ECO:0007669"/>
    <property type="project" value="TreeGrafter"/>
</dbReference>
<dbReference type="SUPFAM" id="SSF53850">
    <property type="entry name" value="Periplasmic binding protein-like II"/>
    <property type="match status" value="1"/>
</dbReference>
<dbReference type="InterPro" id="IPR036390">
    <property type="entry name" value="WH_DNA-bd_sf"/>
</dbReference>
<proteinExistence type="inferred from homology"/>
<evidence type="ECO:0000313" key="6">
    <source>
        <dbReference type="EMBL" id="SHH88482.1"/>
    </source>
</evidence>
<comment type="similarity">
    <text evidence="1">Belongs to the LysR transcriptional regulatory family.</text>
</comment>
<dbReference type="Proteomes" id="UP000184139">
    <property type="component" value="Unassembled WGS sequence"/>
</dbReference>
<evidence type="ECO:0000256" key="2">
    <source>
        <dbReference type="ARBA" id="ARBA00023015"/>
    </source>
</evidence>
<dbReference type="STRING" id="1121409.SAMN02745124_02401"/>
<sequence>MDIRELDLFVNLASSLHFGQTSRVCNITPSGLTRAIQRLEQELGEPLFRRDNRSVSLTKAGEIFKDYALDVLQRYRKLRQQLATEHELRGTLSLYCSVTAILSILPDIIKGVRRSFPEINLNLTTGDAAMALAHLENGEADITIAAVPDRLPRHIVFLKLLETPLIFIAPRETNKNGHSAAVPDLHSTPIVMPERGLSRDRCERWFGDKGITPTVYASVAGNEALIAMVAMGCGIGVVPRLVLDNSPLQQRITVLNVEPPLKPFTVGACTTKAGKRLPTVQTFWRIAEQHATRPERRCDDDHPDNQ</sequence>
<name>A0A1M5WM28_9BACT</name>
<dbReference type="Pfam" id="PF03466">
    <property type="entry name" value="LysR_substrate"/>
    <property type="match status" value="1"/>
</dbReference>
<dbReference type="FunFam" id="1.10.10.10:FF:000001">
    <property type="entry name" value="LysR family transcriptional regulator"/>
    <property type="match status" value="1"/>
</dbReference>
<feature type="domain" description="HTH lysR-type" evidence="5">
    <location>
        <begin position="1"/>
        <end position="58"/>
    </location>
</feature>
<dbReference type="AlphaFoldDB" id="A0A1M5WM28"/>
<dbReference type="InterPro" id="IPR000847">
    <property type="entry name" value="LysR_HTH_N"/>
</dbReference>
<organism evidence="6 7">
    <name type="scientific">Desulfofustis glycolicus DSM 9705</name>
    <dbReference type="NCBI Taxonomy" id="1121409"/>
    <lineage>
        <taxon>Bacteria</taxon>
        <taxon>Pseudomonadati</taxon>
        <taxon>Thermodesulfobacteriota</taxon>
        <taxon>Desulfobulbia</taxon>
        <taxon>Desulfobulbales</taxon>
        <taxon>Desulfocapsaceae</taxon>
        <taxon>Desulfofustis</taxon>
    </lineage>
</organism>
<dbReference type="Gene3D" id="1.10.10.10">
    <property type="entry name" value="Winged helix-like DNA-binding domain superfamily/Winged helix DNA-binding domain"/>
    <property type="match status" value="1"/>
</dbReference>
<dbReference type="NCBIfam" id="NF008722">
    <property type="entry name" value="PRK11716.1"/>
    <property type="match status" value="1"/>
</dbReference>
<dbReference type="GO" id="GO:0003700">
    <property type="term" value="F:DNA-binding transcription factor activity"/>
    <property type="evidence" value="ECO:0007669"/>
    <property type="project" value="InterPro"/>
</dbReference>
<dbReference type="OrthoDB" id="5317428at2"/>
<dbReference type="InterPro" id="IPR005119">
    <property type="entry name" value="LysR_subst-bd"/>
</dbReference>
<gene>
    <name evidence="6" type="ORF">SAMN02745124_02401</name>
</gene>
<dbReference type="RefSeq" id="WP_073376315.1">
    <property type="nucleotide sequence ID" value="NZ_FQXS01000013.1"/>
</dbReference>
<evidence type="ECO:0000259" key="5">
    <source>
        <dbReference type="PROSITE" id="PS50931"/>
    </source>
</evidence>
<keyword evidence="4" id="KW-0804">Transcription</keyword>
<protein>
    <submittedName>
        <fullName evidence="6">LysR family transcriptional regulator, positive regulator for ilvC</fullName>
    </submittedName>
</protein>
<keyword evidence="3" id="KW-0238">DNA-binding</keyword>
<evidence type="ECO:0000256" key="1">
    <source>
        <dbReference type="ARBA" id="ARBA00009437"/>
    </source>
</evidence>
<evidence type="ECO:0000256" key="3">
    <source>
        <dbReference type="ARBA" id="ARBA00023125"/>
    </source>
</evidence>
<dbReference type="PANTHER" id="PTHR30126:SF81">
    <property type="entry name" value="HTH-TYPE TRANSCRIPTIONAL REGULATOR ILVY"/>
    <property type="match status" value="1"/>
</dbReference>
<dbReference type="Gene3D" id="3.40.190.10">
    <property type="entry name" value="Periplasmic binding protein-like II"/>
    <property type="match status" value="2"/>
</dbReference>